<evidence type="ECO:0000256" key="6">
    <source>
        <dbReference type="ARBA" id="ARBA00022989"/>
    </source>
</evidence>
<evidence type="ECO:0000259" key="14">
    <source>
        <dbReference type="Pfam" id="PF20501"/>
    </source>
</evidence>
<gene>
    <name evidence="15" type="ORF">H5P30_14710</name>
</gene>
<dbReference type="PANTHER" id="PTHR43373">
    <property type="entry name" value="NA(+)/H(+) ANTIPORTER SUBUNIT"/>
    <property type="match status" value="1"/>
</dbReference>
<dbReference type="InterPro" id="IPR001516">
    <property type="entry name" value="Proton_antipo_N"/>
</dbReference>
<evidence type="ECO:0000256" key="4">
    <source>
        <dbReference type="ARBA" id="ARBA00022475"/>
    </source>
</evidence>
<evidence type="ECO:0000256" key="5">
    <source>
        <dbReference type="ARBA" id="ARBA00022692"/>
    </source>
</evidence>
<feature type="transmembrane region" description="Helical" evidence="10">
    <location>
        <begin position="500"/>
        <end position="521"/>
    </location>
</feature>
<keyword evidence="8 10" id="KW-0472">Membrane</keyword>
<feature type="transmembrane region" description="Helical" evidence="10">
    <location>
        <begin position="653"/>
        <end position="675"/>
    </location>
</feature>
<evidence type="ECO:0000256" key="1">
    <source>
        <dbReference type="ARBA" id="ARBA00004651"/>
    </source>
</evidence>
<dbReference type="Pfam" id="PF13244">
    <property type="entry name" value="MbhD"/>
    <property type="match status" value="1"/>
</dbReference>
<dbReference type="PANTHER" id="PTHR43373:SF1">
    <property type="entry name" value="NA(+)_H(+) ANTIPORTER SUBUNIT A"/>
    <property type="match status" value="1"/>
</dbReference>
<keyword evidence="6 10" id="KW-1133">Transmembrane helix</keyword>
<dbReference type="GO" id="GO:0015297">
    <property type="term" value="F:antiporter activity"/>
    <property type="evidence" value="ECO:0007669"/>
    <property type="project" value="UniProtKB-KW"/>
</dbReference>
<dbReference type="RefSeq" id="WP_185693673.1">
    <property type="nucleotide sequence ID" value="NZ_JACHVA010000116.1"/>
</dbReference>
<evidence type="ECO:0000256" key="2">
    <source>
        <dbReference type="ARBA" id="ARBA00022448"/>
    </source>
</evidence>
<comment type="caution">
    <text evidence="15">The sequence shown here is derived from an EMBL/GenBank/DDBJ whole genome shotgun (WGS) entry which is preliminary data.</text>
</comment>
<dbReference type="PRINTS" id="PR01434">
    <property type="entry name" value="NADHDHGNASE5"/>
</dbReference>
<feature type="transmembrane region" description="Helical" evidence="10">
    <location>
        <begin position="325"/>
        <end position="347"/>
    </location>
</feature>
<feature type="transmembrane region" description="Helical" evidence="10">
    <location>
        <begin position="408"/>
        <end position="433"/>
    </location>
</feature>
<keyword evidence="7" id="KW-0406">Ion transport</keyword>
<feature type="transmembrane region" description="Helical" evidence="10">
    <location>
        <begin position="77"/>
        <end position="100"/>
    </location>
</feature>
<dbReference type="InterPro" id="IPR025383">
    <property type="entry name" value="MrpA_C/MbhD"/>
</dbReference>
<evidence type="ECO:0000313" key="16">
    <source>
        <dbReference type="Proteomes" id="UP000525652"/>
    </source>
</evidence>
<dbReference type="Proteomes" id="UP000525652">
    <property type="component" value="Unassembled WGS sequence"/>
</dbReference>
<evidence type="ECO:0000256" key="3">
    <source>
        <dbReference type="ARBA" id="ARBA00022449"/>
    </source>
</evidence>
<evidence type="ECO:0000313" key="15">
    <source>
        <dbReference type="EMBL" id="MBC2603031.1"/>
    </source>
</evidence>
<feature type="transmembrane region" description="Helical" evidence="10">
    <location>
        <begin position="131"/>
        <end position="150"/>
    </location>
</feature>
<feature type="transmembrane region" description="Helical" evidence="10">
    <location>
        <begin position="162"/>
        <end position="186"/>
    </location>
</feature>
<feature type="domain" description="MrpA C-terminal/MbhD" evidence="13">
    <location>
        <begin position="611"/>
        <end position="676"/>
    </location>
</feature>
<feature type="transmembrane region" description="Helical" evidence="10">
    <location>
        <begin position="454"/>
        <end position="480"/>
    </location>
</feature>
<dbReference type="AlphaFoldDB" id="A0A7X1AZV7"/>
<dbReference type="GO" id="GO:0006811">
    <property type="term" value="P:monoatomic ion transport"/>
    <property type="evidence" value="ECO:0007669"/>
    <property type="project" value="UniProtKB-KW"/>
</dbReference>
<feature type="transmembrane region" description="Helical" evidence="10">
    <location>
        <begin position="600"/>
        <end position="620"/>
    </location>
</feature>
<feature type="transmembrane region" description="Helical" evidence="10">
    <location>
        <begin position="746"/>
        <end position="764"/>
    </location>
</feature>
<dbReference type="NCBIfam" id="NF009287">
    <property type="entry name" value="PRK12647.1"/>
    <property type="match status" value="1"/>
</dbReference>
<evidence type="ECO:0000256" key="10">
    <source>
        <dbReference type="SAM" id="Phobius"/>
    </source>
</evidence>
<keyword evidence="16" id="KW-1185">Reference proteome</keyword>
<evidence type="ECO:0000256" key="9">
    <source>
        <dbReference type="RuleBase" id="RU000320"/>
    </source>
</evidence>
<dbReference type="InterPro" id="IPR050616">
    <property type="entry name" value="CPA3_Na-H_Antiporter_A"/>
</dbReference>
<feature type="domain" description="NADH:quinone oxidoreductase/Mrp antiporter transmembrane" evidence="11">
    <location>
        <begin position="127"/>
        <end position="410"/>
    </location>
</feature>
<dbReference type="Gene3D" id="1.20.120.1200">
    <property type="entry name" value="NADH-ubiquinone/plastoquinone oxidoreductase chain 6, subunit NuoJ"/>
    <property type="match status" value="1"/>
</dbReference>
<dbReference type="GO" id="GO:0005886">
    <property type="term" value="C:plasma membrane"/>
    <property type="evidence" value="ECO:0007669"/>
    <property type="project" value="UniProtKB-SubCell"/>
</dbReference>
<evidence type="ECO:0000256" key="8">
    <source>
        <dbReference type="ARBA" id="ARBA00023136"/>
    </source>
</evidence>
<dbReference type="Pfam" id="PF00662">
    <property type="entry name" value="Proton_antipo_N"/>
    <property type="match status" value="1"/>
</dbReference>
<dbReference type="Pfam" id="PF00361">
    <property type="entry name" value="Proton_antipo_M"/>
    <property type="match status" value="1"/>
</dbReference>
<evidence type="ECO:0000259" key="12">
    <source>
        <dbReference type="Pfam" id="PF00662"/>
    </source>
</evidence>
<feature type="transmembrane region" description="Helical" evidence="10">
    <location>
        <begin position="627"/>
        <end position="647"/>
    </location>
</feature>
<keyword evidence="4" id="KW-1003">Cell membrane</keyword>
<proteinExistence type="predicted"/>
<organism evidence="15 16">
    <name type="scientific">Puniceicoccus vermicola</name>
    <dbReference type="NCBI Taxonomy" id="388746"/>
    <lineage>
        <taxon>Bacteria</taxon>
        <taxon>Pseudomonadati</taxon>
        <taxon>Verrucomicrobiota</taxon>
        <taxon>Opitutia</taxon>
        <taxon>Puniceicoccales</taxon>
        <taxon>Puniceicoccaceae</taxon>
        <taxon>Puniceicoccus</taxon>
    </lineage>
</organism>
<name>A0A7X1AZV7_9BACT</name>
<accession>A0A7X1AZV7</accession>
<dbReference type="InterPro" id="IPR042106">
    <property type="entry name" value="Nuo/plastoQ_OxRdtase_6_NuoJ"/>
</dbReference>
<feature type="transmembrane region" description="Helical" evidence="10">
    <location>
        <begin position="567"/>
        <end position="588"/>
    </location>
</feature>
<dbReference type="Pfam" id="PF20501">
    <property type="entry name" value="MbhE"/>
    <property type="match status" value="1"/>
</dbReference>
<feature type="domain" description="MrpA C-terminal/MbhE" evidence="14">
    <location>
        <begin position="686"/>
        <end position="764"/>
    </location>
</feature>
<feature type="transmembrane region" description="Helical" evidence="10">
    <location>
        <begin position="687"/>
        <end position="705"/>
    </location>
</feature>
<feature type="transmembrane region" description="Helical" evidence="10">
    <location>
        <begin position="273"/>
        <end position="292"/>
    </location>
</feature>
<reference evidence="15 16" key="1">
    <citation type="submission" date="2020-07" db="EMBL/GenBank/DDBJ databases">
        <authorList>
            <person name="Feng X."/>
        </authorList>
    </citation>
    <scope>NUCLEOTIDE SEQUENCE [LARGE SCALE GENOMIC DNA]</scope>
    <source>
        <strain evidence="15 16">JCM14086</strain>
    </source>
</reference>
<feature type="transmembrane region" description="Helical" evidence="10">
    <location>
        <begin position="299"/>
        <end position="319"/>
    </location>
</feature>
<keyword evidence="2" id="KW-0813">Transport</keyword>
<sequence>MLLILSILTIFAGACLAPFFGRKGRAGWSLFLGLPPLIAFILLAFAWFGGGLAEGGVNASWEWFPALGVSLDLRLDGLSAMMAFLVTGIGVLVGIYAAGYMKDHPQFGRFGSFLLLFMGAMLGLVLSDNLILLFVFWELTSISSYLLIGFNHEDENARKKALQALLVTGGGAVAMLGGFILLGIAGGTYRISELGGLSAIIHESPLYTGMVILILLGAFTKSAQVPFHFWLPNAMAAPTPVSAYLHSATMVKAGVFLLARLNPALGETALWSWTLTCFGGATLLTAVLLGIFQTDLKKILAYTTLGVLGLLTMLIGLGTELAIKSMVIFLIGHALYKAALFMTAGSVDHETGTRNVQVLRGLRKAMPLTAIAAGLAALSKAGFPPFFGFVGKEYVYKAGVAMEGVAQVALPVAFVGNMLMLALAFKAGVGPFWGTPSKEEDLPKHPHEAPPSMVFGPLLLAILGLVFGLLPFLVSSSIVAPAVSAIEGQRVDLHISLWHGINLPLLLSLCTLAGGVSLYCCRRFFWRRHLPFNSFLRPRGAEAVYDWLFDGMVKFSKVQTRFLQSGLLHNYVFVIVAVTAGLLGWALFTFGGVQVSISTHSMGILSSGLVVIMVIAAILAAGTNNRITALVALGTVGFGVALLFLYYGAPDLAITQLLVETLTVVLFMFVIFRLPRLRTLSTKGTRIRDVILSSIFGTMMAILVMKALTIQFHESIAIDLAEMSYPEAKGRNVVNVILVDFRALDTLGEITVLSIAALGVAALVSGRSRKKKKEAQG</sequence>
<dbReference type="EMBL" id="JACHVA010000116">
    <property type="protein sequence ID" value="MBC2603031.1"/>
    <property type="molecule type" value="Genomic_DNA"/>
</dbReference>
<keyword evidence="3" id="KW-0050">Antiport</keyword>
<protein>
    <submittedName>
        <fullName evidence="15">Putative monovalent cation/H+ antiporter subunit A</fullName>
    </submittedName>
</protein>
<feature type="transmembrane region" description="Helical" evidence="10">
    <location>
        <begin position="206"/>
        <end position="231"/>
    </location>
</feature>
<evidence type="ECO:0000259" key="13">
    <source>
        <dbReference type="Pfam" id="PF13244"/>
    </source>
</evidence>
<evidence type="ECO:0000259" key="11">
    <source>
        <dbReference type="Pfam" id="PF00361"/>
    </source>
</evidence>
<feature type="domain" description="NADH-Ubiquinone oxidoreductase (complex I) chain 5 N-terminal" evidence="12">
    <location>
        <begin position="67"/>
        <end position="110"/>
    </location>
</feature>
<dbReference type="InterPro" id="IPR046806">
    <property type="entry name" value="MrpA_C/MbhE"/>
</dbReference>
<keyword evidence="5 9" id="KW-0812">Transmembrane</keyword>
<feature type="transmembrane region" description="Helical" evidence="10">
    <location>
        <begin position="368"/>
        <end position="388"/>
    </location>
</feature>
<feature type="transmembrane region" description="Helical" evidence="10">
    <location>
        <begin position="26"/>
        <end position="48"/>
    </location>
</feature>
<evidence type="ECO:0000256" key="7">
    <source>
        <dbReference type="ARBA" id="ARBA00023065"/>
    </source>
</evidence>
<dbReference type="InterPro" id="IPR001750">
    <property type="entry name" value="ND/Mrp_TM"/>
</dbReference>
<comment type="subcellular location">
    <subcellularLocation>
        <location evidence="1">Cell membrane</location>
        <topology evidence="1">Multi-pass membrane protein</topology>
    </subcellularLocation>
    <subcellularLocation>
        <location evidence="9">Membrane</location>
        <topology evidence="9">Multi-pass membrane protein</topology>
    </subcellularLocation>
</comment>
<feature type="transmembrane region" description="Helical" evidence="10">
    <location>
        <begin position="107"/>
        <end position="125"/>
    </location>
</feature>